<comment type="caution">
    <text evidence="2">The sequence shown here is derived from an EMBL/GenBank/DDBJ whole genome shotgun (WGS) entry which is preliminary data.</text>
</comment>
<evidence type="ECO:0000313" key="3">
    <source>
        <dbReference type="Proteomes" id="UP000005777"/>
    </source>
</evidence>
<keyword evidence="3" id="KW-1185">Reference proteome</keyword>
<organism evidence="2 3">
    <name type="scientific">Scardovia inopinata F0304</name>
    <dbReference type="NCBI Taxonomy" id="641146"/>
    <lineage>
        <taxon>Bacteria</taxon>
        <taxon>Bacillati</taxon>
        <taxon>Actinomycetota</taxon>
        <taxon>Actinomycetes</taxon>
        <taxon>Bifidobacteriales</taxon>
        <taxon>Bifidobacteriaceae</taxon>
        <taxon>Scardovia</taxon>
    </lineage>
</organism>
<accession>W5IKA2</accession>
<gene>
    <name evidence="2" type="ORF">HMPREF9020_01007</name>
</gene>
<evidence type="ECO:0000259" key="1">
    <source>
        <dbReference type="Pfam" id="PF21836"/>
    </source>
</evidence>
<dbReference type="Proteomes" id="UP000005777">
    <property type="component" value="Unassembled WGS sequence"/>
</dbReference>
<protein>
    <recommendedName>
        <fullName evidence="1">DUF6895 domain-containing protein</fullName>
    </recommendedName>
</protein>
<proteinExistence type="predicted"/>
<sequence length="270" mass="31223">MRGLVGKIIQSNLPFFSYSSLVESGKVENIKILSEFFIYLLVTQDKSNKLLYSKNNPMNLHLAPSIDDSLYEQLLILQGVLFNNNSASLPDQELTRSQYDSLLPHERIQYLWILNQTKPENLAIKIKEALLESNASRQTDLYYYDFADLYYLTHSIFFACDFGKTDIHKFIGEKIIEKMIQNILADIVFALKLKHDDLCAELFICVASIKEHLRPRERELCQQLFEFFYHNRLVPFLSKPTVTFSKKTDAYHISLVLGMLGASYANNTRG</sequence>
<dbReference type="Pfam" id="PF21836">
    <property type="entry name" value="DUF6895"/>
    <property type="match status" value="1"/>
</dbReference>
<dbReference type="HOGENOM" id="CLU_1030117_0_0_11"/>
<evidence type="ECO:0000313" key="2">
    <source>
        <dbReference type="EMBL" id="EFG27365.2"/>
    </source>
</evidence>
<feature type="domain" description="DUF6895" evidence="1">
    <location>
        <begin position="103"/>
        <end position="224"/>
    </location>
</feature>
<reference evidence="2 3" key="1">
    <citation type="submission" date="2012-01" db="EMBL/GenBank/DDBJ databases">
        <title>The Genome Sequence of Scardovia inopinata F0304.</title>
        <authorList>
            <consortium name="The Broad Institute Genome Sequencing Platform"/>
            <person name="Earl A."/>
            <person name="Ward D."/>
            <person name="Feldgarden M."/>
            <person name="Gevers D."/>
            <person name="Izard J."/>
            <person name="Baranova O.V."/>
            <person name="Blanton J.M."/>
            <person name="Tanner A.C."/>
            <person name="Dewhirst F.E."/>
            <person name="Young S.K."/>
            <person name="Zeng Q."/>
            <person name="Gargeya S."/>
            <person name="Fitzgerald M."/>
            <person name="Haas B."/>
            <person name="Abouelleil A."/>
            <person name="Alvarado L."/>
            <person name="Arachchi H.M."/>
            <person name="Berlin A."/>
            <person name="Chapman S.B."/>
            <person name="Gearin G."/>
            <person name="Goldberg J."/>
            <person name="Griggs A."/>
            <person name="Gujja S."/>
            <person name="Hansen M."/>
            <person name="Heiman D."/>
            <person name="Howarth C."/>
            <person name="Larimer J."/>
            <person name="Lui A."/>
            <person name="MacDonald P.J."/>
            <person name="McCowen C."/>
            <person name="Montmayeur A."/>
            <person name="Murphy C."/>
            <person name="Neiman D."/>
            <person name="Pearson M."/>
            <person name="Priest M."/>
            <person name="Roberts A."/>
            <person name="Saif S."/>
            <person name="Shea T."/>
            <person name="Sisk P."/>
            <person name="Stolte C."/>
            <person name="Sykes S."/>
            <person name="Wortman J."/>
            <person name="Nusbaum C."/>
            <person name="Birren B."/>
        </authorList>
    </citation>
    <scope>NUCLEOTIDE SEQUENCE [LARGE SCALE GENOMIC DNA]</scope>
    <source>
        <strain evidence="2 3">F0304</strain>
    </source>
</reference>
<dbReference type="InterPro" id="IPR054190">
    <property type="entry name" value="DUF6895"/>
</dbReference>
<dbReference type="EMBL" id="ADCX01000004">
    <property type="protein sequence ID" value="EFG27365.2"/>
    <property type="molecule type" value="Genomic_DNA"/>
</dbReference>
<name>W5IKA2_SCAIO</name>
<dbReference type="AlphaFoldDB" id="W5IKA2"/>